<feature type="transmembrane region" description="Helical" evidence="3">
    <location>
        <begin position="47"/>
        <end position="64"/>
    </location>
</feature>
<dbReference type="SMART" id="SM00388">
    <property type="entry name" value="HisKA"/>
    <property type="match status" value="1"/>
</dbReference>
<accession>A0AAE4ZAP1</accession>
<feature type="transmembrane region" description="Helical" evidence="3">
    <location>
        <begin position="20"/>
        <end position="41"/>
    </location>
</feature>
<organism evidence="5 6">
    <name type="scientific">Candidatus Kutchimonas denitrificans</name>
    <dbReference type="NCBI Taxonomy" id="3056748"/>
    <lineage>
        <taxon>Bacteria</taxon>
        <taxon>Pseudomonadati</taxon>
        <taxon>Gemmatimonadota</taxon>
        <taxon>Gemmatimonadia</taxon>
        <taxon>Candidatus Palauibacterales</taxon>
        <taxon>Candidatus Palauibacteraceae</taxon>
        <taxon>Candidatus Kutchimonas</taxon>
    </lineage>
</organism>
<feature type="domain" description="Signal transduction histidine kinase dimerisation/phosphoacceptor" evidence="4">
    <location>
        <begin position="136"/>
        <end position="200"/>
    </location>
</feature>
<evidence type="ECO:0000313" key="5">
    <source>
        <dbReference type="EMBL" id="NIR76459.1"/>
    </source>
</evidence>
<keyword evidence="3" id="KW-0812">Transmembrane</keyword>
<keyword evidence="3" id="KW-1133">Transmembrane helix</keyword>
<dbReference type="SUPFAM" id="SSF47384">
    <property type="entry name" value="Homodimeric domain of signal transducing histidine kinase"/>
    <property type="match status" value="1"/>
</dbReference>
<keyword evidence="3" id="KW-0472">Membrane</keyword>
<dbReference type="Pfam" id="PF00512">
    <property type="entry name" value="HisKA"/>
    <property type="match status" value="1"/>
</dbReference>
<dbReference type="EMBL" id="JAACAK010000130">
    <property type="protein sequence ID" value="NIR76459.1"/>
    <property type="molecule type" value="Genomic_DNA"/>
</dbReference>
<dbReference type="InterPro" id="IPR036097">
    <property type="entry name" value="HisK_dim/P_sf"/>
</dbReference>
<dbReference type="Gene3D" id="1.10.287.130">
    <property type="match status" value="1"/>
</dbReference>
<gene>
    <name evidence="5" type="ORF">GWO12_15360</name>
</gene>
<evidence type="ECO:0000256" key="1">
    <source>
        <dbReference type="ARBA" id="ARBA00000085"/>
    </source>
</evidence>
<dbReference type="GO" id="GO:0000155">
    <property type="term" value="F:phosphorelay sensor kinase activity"/>
    <property type="evidence" value="ECO:0007669"/>
    <property type="project" value="InterPro"/>
</dbReference>
<name>A0AAE4ZAP1_9BACT</name>
<dbReference type="EC" id="2.7.13.3" evidence="2"/>
<dbReference type="InterPro" id="IPR003661">
    <property type="entry name" value="HisK_dim/P_dom"/>
</dbReference>
<sequence>MHRPELLEISTLLIRPRGVLVLSSLMYLAAALHPVLLGPLGWPSMEVLWSAMLVPTIAISFYYGRRGAGASVLLAFALFIGVERLAHGPAAFGGERLVFGLTILLAIVVLGIAIGGLAELLRREHVRRVAAERAAATSEMATALKHEIHNPLAALVAEAQLLEEAVSELPEIHRDSVLSMSGLAKRVQSLVDRAAEIEEPTRVEYLEGRWMTDLSDDPGA</sequence>
<comment type="caution">
    <text evidence="5">The sequence shown here is derived from an EMBL/GenBank/DDBJ whole genome shotgun (WGS) entry which is preliminary data.</text>
</comment>
<evidence type="ECO:0000256" key="3">
    <source>
        <dbReference type="SAM" id="Phobius"/>
    </source>
</evidence>
<feature type="transmembrane region" description="Helical" evidence="3">
    <location>
        <begin position="71"/>
        <end position="92"/>
    </location>
</feature>
<reference evidence="5 6" key="1">
    <citation type="submission" date="2020-01" db="EMBL/GenBank/DDBJ databases">
        <title>Genomes assembled from Gulf of Kutch pelagic sediment metagenomes.</title>
        <authorList>
            <person name="Chandrashekar M."/>
            <person name="Mahajan M.S."/>
            <person name="Dave K.J."/>
            <person name="Vatsa P."/>
            <person name="Nathani N.M."/>
        </authorList>
    </citation>
    <scope>NUCLEOTIDE SEQUENCE [LARGE SCALE GENOMIC DNA]</scope>
    <source>
        <strain evidence="5">KS3-K002</strain>
    </source>
</reference>
<evidence type="ECO:0000259" key="4">
    <source>
        <dbReference type="SMART" id="SM00388"/>
    </source>
</evidence>
<feature type="transmembrane region" description="Helical" evidence="3">
    <location>
        <begin position="98"/>
        <end position="118"/>
    </location>
</feature>
<proteinExistence type="predicted"/>
<comment type="catalytic activity">
    <reaction evidence="1">
        <text>ATP + protein L-histidine = ADP + protein N-phospho-L-histidine.</text>
        <dbReference type="EC" id="2.7.13.3"/>
    </reaction>
</comment>
<dbReference type="Proteomes" id="UP000702544">
    <property type="component" value="Unassembled WGS sequence"/>
</dbReference>
<dbReference type="AlphaFoldDB" id="A0AAE4ZAP1"/>
<evidence type="ECO:0000313" key="6">
    <source>
        <dbReference type="Proteomes" id="UP000702544"/>
    </source>
</evidence>
<dbReference type="CDD" id="cd00082">
    <property type="entry name" value="HisKA"/>
    <property type="match status" value="1"/>
</dbReference>
<protein>
    <recommendedName>
        <fullName evidence="2">histidine kinase</fullName>
        <ecNumber evidence="2">2.7.13.3</ecNumber>
    </recommendedName>
</protein>
<evidence type="ECO:0000256" key="2">
    <source>
        <dbReference type="ARBA" id="ARBA00012438"/>
    </source>
</evidence>